<dbReference type="AlphaFoldDB" id="A0AAD4NGF8"/>
<evidence type="ECO:0000313" key="2">
    <source>
        <dbReference type="EMBL" id="KAI1728948.1"/>
    </source>
</evidence>
<feature type="region of interest" description="Disordered" evidence="1">
    <location>
        <begin position="1"/>
        <end position="20"/>
    </location>
</feature>
<feature type="compositionally biased region" description="Polar residues" evidence="1">
    <location>
        <begin position="1"/>
        <end position="14"/>
    </location>
</feature>
<keyword evidence="3" id="KW-1185">Reference proteome</keyword>
<accession>A0AAD4NGF8</accession>
<protein>
    <submittedName>
        <fullName evidence="2">Uncharacterized protein</fullName>
    </submittedName>
</protein>
<dbReference type="Proteomes" id="UP001201812">
    <property type="component" value="Unassembled WGS sequence"/>
</dbReference>
<evidence type="ECO:0000256" key="1">
    <source>
        <dbReference type="SAM" id="MobiDB-lite"/>
    </source>
</evidence>
<organism evidence="2 3">
    <name type="scientific">Ditylenchus destructor</name>
    <dbReference type="NCBI Taxonomy" id="166010"/>
    <lineage>
        <taxon>Eukaryota</taxon>
        <taxon>Metazoa</taxon>
        <taxon>Ecdysozoa</taxon>
        <taxon>Nematoda</taxon>
        <taxon>Chromadorea</taxon>
        <taxon>Rhabditida</taxon>
        <taxon>Tylenchina</taxon>
        <taxon>Tylenchomorpha</taxon>
        <taxon>Sphaerularioidea</taxon>
        <taxon>Anguinidae</taxon>
        <taxon>Anguininae</taxon>
        <taxon>Ditylenchus</taxon>
    </lineage>
</organism>
<evidence type="ECO:0000313" key="3">
    <source>
        <dbReference type="Proteomes" id="UP001201812"/>
    </source>
</evidence>
<gene>
    <name evidence="2" type="ORF">DdX_01161</name>
</gene>
<name>A0AAD4NGF8_9BILA</name>
<dbReference type="EMBL" id="JAKKPZ010000001">
    <property type="protein sequence ID" value="KAI1728948.1"/>
    <property type="molecule type" value="Genomic_DNA"/>
</dbReference>
<sequence length="92" mass="10804">MEQNCANTNSLNGQETHREQIQHSLKNLDEFSEFRSRAEFYAKKNFGIRDVPVSLNKNTNEYLEEARLKFKVYEDDDAVLAVERHCVKNIPQ</sequence>
<reference evidence="2" key="1">
    <citation type="submission" date="2022-01" db="EMBL/GenBank/DDBJ databases">
        <title>Genome Sequence Resource for Two Populations of Ditylenchus destructor, the Migratory Endoparasitic Phytonematode.</title>
        <authorList>
            <person name="Zhang H."/>
            <person name="Lin R."/>
            <person name="Xie B."/>
        </authorList>
    </citation>
    <scope>NUCLEOTIDE SEQUENCE</scope>
    <source>
        <strain evidence="2">BazhouSP</strain>
    </source>
</reference>
<comment type="caution">
    <text evidence="2">The sequence shown here is derived from an EMBL/GenBank/DDBJ whole genome shotgun (WGS) entry which is preliminary data.</text>
</comment>
<proteinExistence type="predicted"/>